<dbReference type="CDD" id="cd00082">
    <property type="entry name" value="HisKA"/>
    <property type="match status" value="1"/>
</dbReference>
<dbReference type="InterPro" id="IPR005467">
    <property type="entry name" value="His_kinase_dom"/>
</dbReference>
<dbReference type="CDD" id="cd00130">
    <property type="entry name" value="PAS"/>
    <property type="match status" value="1"/>
</dbReference>
<dbReference type="GO" id="GO:0005886">
    <property type="term" value="C:plasma membrane"/>
    <property type="evidence" value="ECO:0007669"/>
    <property type="project" value="TreeGrafter"/>
</dbReference>
<dbReference type="PROSITE" id="PS50113">
    <property type="entry name" value="PAC"/>
    <property type="match status" value="1"/>
</dbReference>
<keyword evidence="8" id="KW-0472">Membrane</keyword>
<dbReference type="PROSITE" id="PS50109">
    <property type="entry name" value="HIS_KIN"/>
    <property type="match status" value="1"/>
</dbReference>
<dbReference type="GO" id="GO:0009927">
    <property type="term" value="F:histidine phosphotransfer kinase activity"/>
    <property type="evidence" value="ECO:0007669"/>
    <property type="project" value="TreeGrafter"/>
</dbReference>
<dbReference type="InterPro" id="IPR013655">
    <property type="entry name" value="PAS_fold_3"/>
</dbReference>
<dbReference type="Gene3D" id="3.30.450.20">
    <property type="entry name" value="PAS domain"/>
    <property type="match status" value="1"/>
</dbReference>
<dbReference type="PANTHER" id="PTHR43047:SF9">
    <property type="entry name" value="HISTIDINE KINASE"/>
    <property type="match status" value="1"/>
</dbReference>
<dbReference type="InterPro" id="IPR000014">
    <property type="entry name" value="PAS"/>
</dbReference>
<dbReference type="PANTHER" id="PTHR43047">
    <property type="entry name" value="TWO-COMPONENT HISTIDINE PROTEIN KINASE"/>
    <property type="match status" value="1"/>
</dbReference>
<comment type="caution">
    <text evidence="12">The sequence shown here is derived from an EMBL/GenBank/DDBJ whole genome shotgun (WGS) entry which is preliminary data.</text>
</comment>
<feature type="domain" description="PAC" evidence="11">
    <location>
        <begin position="332"/>
        <end position="384"/>
    </location>
</feature>
<evidence type="ECO:0000256" key="8">
    <source>
        <dbReference type="SAM" id="Phobius"/>
    </source>
</evidence>
<evidence type="ECO:0000313" key="12">
    <source>
        <dbReference type="EMBL" id="MQR02642.1"/>
    </source>
</evidence>
<evidence type="ECO:0000259" key="11">
    <source>
        <dbReference type="PROSITE" id="PS50113"/>
    </source>
</evidence>
<dbReference type="FunFam" id="3.30.565.10:FF:000049">
    <property type="entry name" value="Two-component sensor histidine kinase"/>
    <property type="match status" value="1"/>
</dbReference>
<feature type="modified residue" description="4-aspartylphosphate" evidence="6">
    <location>
        <position position="694"/>
    </location>
</feature>
<dbReference type="InterPro" id="IPR036890">
    <property type="entry name" value="HATPase_C_sf"/>
</dbReference>
<evidence type="ECO:0000259" key="9">
    <source>
        <dbReference type="PROSITE" id="PS50109"/>
    </source>
</evidence>
<dbReference type="SUPFAM" id="SSF55874">
    <property type="entry name" value="ATPase domain of HSP90 chaperone/DNA topoisomerase II/histidine kinase"/>
    <property type="match status" value="1"/>
</dbReference>
<evidence type="ECO:0000256" key="7">
    <source>
        <dbReference type="SAM" id="Coils"/>
    </source>
</evidence>
<dbReference type="EC" id="2.7.13.3" evidence="2"/>
<dbReference type="InterPro" id="IPR011006">
    <property type="entry name" value="CheY-like_superfamily"/>
</dbReference>
<keyword evidence="8" id="KW-0812">Transmembrane</keyword>
<reference evidence="12 13" key="1">
    <citation type="submission" date="2019-10" db="EMBL/GenBank/DDBJ databases">
        <title>Glaciimonas soli sp. nov., a psychrophilic bacterium isolated from the forest soil of a high elevation mountain in Taiwan.</title>
        <authorList>
            <person name="Wang L.-T."/>
            <person name="Shieh W.Y."/>
        </authorList>
    </citation>
    <scope>NUCLEOTIDE SEQUENCE [LARGE SCALE GENOMIC DNA]</scope>
    <source>
        <strain evidence="12 13">GS1</strain>
    </source>
</reference>
<name>A0A843YZJ0_9BURK</name>
<evidence type="ECO:0000256" key="4">
    <source>
        <dbReference type="ARBA" id="ARBA00022679"/>
    </source>
</evidence>
<feature type="coiled-coil region" evidence="7">
    <location>
        <begin position="205"/>
        <end position="232"/>
    </location>
</feature>
<evidence type="ECO:0000256" key="1">
    <source>
        <dbReference type="ARBA" id="ARBA00000085"/>
    </source>
</evidence>
<dbReference type="SUPFAM" id="SSF55785">
    <property type="entry name" value="PYP-like sensor domain (PAS domain)"/>
    <property type="match status" value="1"/>
</dbReference>
<dbReference type="OrthoDB" id="6114847at2"/>
<evidence type="ECO:0000313" key="13">
    <source>
        <dbReference type="Proteomes" id="UP000451565"/>
    </source>
</evidence>
<dbReference type="InterPro" id="IPR003661">
    <property type="entry name" value="HisK_dim/P_dom"/>
</dbReference>
<dbReference type="Pfam" id="PF08447">
    <property type="entry name" value="PAS_3"/>
    <property type="match status" value="1"/>
</dbReference>
<dbReference type="CDD" id="cd00156">
    <property type="entry name" value="REC"/>
    <property type="match status" value="1"/>
</dbReference>
<dbReference type="PRINTS" id="PR00344">
    <property type="entry name" value="BCTRLSENSOR"/>
</dbReference>
<dbReference type="RefSeq" id="WP_153236273.1">
    <property type="nucleotide sequence ID" value="NZ_WINI01000011.1"/>
</dbReference>
<dbReference type="SMART" id="SM00448">
    <property type="entry name" value="REC"/>
    <property type="match status" value="1"/>
</dbReference>
<dbReference type="InterPro" id="IPR003594">
    <property type="entry name" value="HATPase_dom"/>
</dbReference>
<keyword evidence="4" id="KW-0808">Transferase</keyword>
<dbReference type="SMART" id="SM00388">
    <property type="entry name" value="HisKA"/>
    <property type="match status" value="1"/>
</dbReference>
<dbReference type="Proteomes" id="UP000451565">
    <property type="component" value="Unassembled WGS sequence"/>
</dbReference>
<dbReference type="EMBL" id="WINI01000011">
    <property type="protein sequence ID" value="MQR02642.1"/>
    <property type="molecule type" value="Genomic_DNA"/>
</dbReference>
<dbReference type="SMART" id="SM00387">
    <property type="entry name" value="HATPase_c"/>
    <property type="match status" value="1"/>
</dbReference>
<feature type="domain" description="Response regulatory" evidence="10">
    <location>
        <begin position="643"/>
        <end position="760"/>
    </location>
</feature>
<dbReference type="InterPro" id="IPR004358">
    <property type="entry name" value="Sig_transdc_His_kin-like_C"/>
</dbReference>
<feature type="transmembrane region" description="Helical" evidence="8">
    <location>
        <begin position="150"/>
        <end position="171"/>
    </location>
</feature>
<evidence type="ECO:0000256" key="6">
    <source>
        <dbReference type="PROSITE-ProRule" id="PRU00169"/>
    </source>
</evidence>
<dbReference type="InterPro" id="IPR035965">
    <property type="entry name" value="PAS-like_dom_sf"/>
</dbReference>
<dbReference type="Pfam" id="PF00512">
    <property type="entry name" value="HisKA"/>
    <property type="match status" value="1"/>
</dbReference>
<dbReference type="AlphaFoldDB" id="A0A843YZJ0"/>
<evidence type="ECO:0000256" key="3">
    <source>
        <dbReference type="ARBA" id="ARBA00022553"/>
    </source>
</evidence>
<keyword evidence="3 6" id="KW-0597">Phosphoprotein</keyword>
<dbReference type="Gene3D" id="2.10.70.100">
    <property type="match status" value="1"/>
</dbReference>
<gene>
    <name evidence="12" type="ORF">GEV47_18350</name>
</gene>
<keyword evidence="5" id="KW-0418">Kinase</keyword>
<dbReference type="Gene3D" id="3.30.565.10">
    <property type="entry name" value="Histidine kinase-like ATPase, C-terminal domain"/>
    <property type="match status" value="1"/>
</dbReference>
<dbReference type="SUPFAM" id="SSF52172">
    <property type="entry name" value="CheY-like"/>
    <property type="match status" value="1"/>
</dbReference>
<evidence type="ECO:0000259" key="10">
    <source>
        <dbReference type="PROSITE" id="PS50110"/>
    </source>
</evidence>
<dbReference type="InterPro" id="IPR036097">
    <property type="entry name" value="HisK_dim/P_sf"/>
</dbReference>
<organism evidence="12 13">
    <name type="scientific">Glaciimonas soli</name>
    <dbReference type="NCBI Taxonomy" id="2590999"/>
    <lineage>
        <taxon>Bacteria</taxon>
        <taxon>Pseudomonadati</taxon>
        <taxon>Pseudomonadota</taxon>
        <taxon>Betaproteobacteria</taxon>
        <taxon>Burkholderiales</taxon>
        <taxon>Oxalobacteraceae</taxon>
        <taxon>Glaciimonas</taxon>
    </lineage>
</organism>
<feature type="transmembrane region" description="Helical" evidence="8">
    <location>
        <begin position="17"/>
        <end position="38"/>
    </location>
</feature>
<dbReference type="GO" id="GO:0000155">
    <property type="term" value="F:phosphorelay sensor kinase activity"/>
    <property type="evidence" value="ECO:0007669"/>
    <property type="project" value="InterPro"/>
</dbReference>
<dbReference type="PROSITE" id="PS50110">
    <property type="entry name" value="RESPONSE_REGULATORY"/>
    <property type="match status" value="1"/>
</dbReference>
<sequence length="783" mass="87839">MPFSKNFSLHFSLNQKILISVVSVTFIMFSMVSALTAFHERNRMFSAANDDASNAVKENASVIARGLWEFDKATLTAALKGMTLTSTIVRAEVVDNDKVVAQYSRDAGKGVADRVWSVDLMSPDDEKKIGALRITQSYDDLRDVMTDNMIAVIMSELIKIGVLAAILFIIMHQLLTRHLKSIAHAIESSNNQQQNAITPIALDRRDRSKDELDILVDAINRYRQERSIAEEELRQDIAVRMRIESALQESEASLSYALKIARLGYWEYSIERDEFTFNDQYYSLHRTDAHQIGGYHMSLSKFAGLLLHPEDAESVLQMLQQAISTTDNRYLSQIETRIVCTDNQIRWVLIRFKNEWHASGKVLKLFGANQDITDRKIAEQQTVLLARLSAQKEAAEIANRAKSRFLAAASHDLRQPIHALHLFLGTLKNLELPIQAQRPLANVLRCTESIDEMFVSLLDVAKFDAGLIAPQISDFPVMTVLNRIRHECAPQASFKGVQLQVVPSSAWIKSDPLMVERILRNLVTNAIRYTSTGRILVGCRRRADHKLELAVYDTGVGIAQDQQEKIFDEFYKADIADLNQAGLGLGLSIVDQLSKLLSAPLRLASSEGKGSMFSVTFTLSQLINVDHLSIQPLNNHVDFQGCTILLIDDDAFILEATRGLLEQWGCIVIMAEDIKTAIQLLMQAPTLPNAMICDYRLRGKENGADAVTQIWEEFNTNIPALLITADTSPKRITQLKSTGLPVLHKPIRDDELKEALARLLFPREAKNDGSEIELSLNRAENDD</sequence>
<protein>
    <recommendedName>
        <fullName evidence="2">histidine kinase</fullName>
        <ecNumber evidence="2">2.7.13.3</ecNumber>
    </recommendedName>
</protein>
<comment type="catalytic activity">
    <reaction evidence="1">
        <text>ATP + protein L-histidine = ADP + protein N-phospho-L-histidine.</text>
        <dbReference type="EC" id="2.7.13.3"/>
    </reaction>
</comment>
<dbReference type="InterPro" id="IPR000700">
    <property type="entry name" value="PAS-assoc_C"/>
</dbReference>
<dbReference type="InterPro" id="IPR001789">
    <property type="entry name" value="Sig_transdc_resp-reg_receiver"/>
</dbReference>
<dbReference type="Gene3D" id="1.10.287.130">
    <property type="match status" value="1"/>
</dbReference>
<evidence type="ECO:0000256" key="2">
    <source>
        <dbReference type="ARBA" id="ARBA00012438"/>
    </source>
</evidence>
<dbReference type="SUPFAM" id="SSF47384">
    <property type="entry name" value="Homodimeric domain of signal transducing histidine kinase"/>
    <property type="match status" value="1"/>
</dbReference>
<dbReference type="Gene3D" id="3.40.50.2300">
    <property type="match status" value="1"/>
</dbReference>
<keyword evidence="7" id="KW-0175">Coiled coil</keyword>
<proteinExistence type="predicted"/>
<keyword evidence="8" id="KW-1133">Transmembrane helix</keyword>
<dbReference type="Pfam" id="PF00072">
    <property type="entry name" value="Response_reg"/>
    <property type="match status" value="1"/>
</dbReference>
<feature type="domain" description="Histidine kinase" evidence="9">
    <location>
        <begin position="408"/>
        <end position="621"/>
    </location>
</feature>
<keyword evidence="13" id="KW-1185">Reference proteome</keyword>
<evidence type="ECO:0000256" key="5">
    <source>
        <dbReference type="ARBA" id="ARBA00022777"/>
    </source>
</evidence>
<accession>A0A843YZJ0</accession>
<dbReference type="Pfam" id="PF02518">
    <property type="entry name" value="HATPase_c"/>
    <property type="match status" value="1"/>
</dbReference>